<organism evidence="7 8">
    <name type="scientific">Hirschia baltica (strain ATCC 49814 / DSM 5838 / IFAM 1418)</name>
    <dbReference type="NCBI Taxonomy" id="582402"/>
    <lineage>
        <taxon>Bacteria</taxon>
        <taxon>Pseudomonadati</taxon>
        <taxon>Pseudomonadota</taxon>
        <taxon>Alphaproteobacteria</taxon>
        <taxon>Hyphomonadales</taxon>
        <taxon>Hyphomonadaceae</taxon>
        <taxon>Hirschia</taxon>
    </lineage>
</organism>
<dbReference type="PANTHER" id="PTHR47234">
    <property type="match status" value="1"/>
</dbReference>
<evidence type="ECO:0000256" key="2">
    <source>
        <dbReference type="ARBA" id="ARBA00023136"/>
    </source>
</evidence>
<dbReference type="PANTHER" id="PTHR47234:SF2">
    <property type="entry name" value="TONB-DEPENDENT RECEPTOR"/>
    <property type="match status" value="1"/>
</dbReference>
<feature type="domain" description="TonB-dependent receptor plug" evidence="6">
    <location>
        <begin position="110"/>
        <end position="227"/>
    </location>
</feature>
<dbReference type="KEGG" id="hba:Hbal_2670"/>
<keyword evidence="4" id="KW-0798">TonB box</keyword>
<evidence type="ECO:0000313" key="8">
    <source>
        <dbReference type="Proteomes" id="UP000002745"/>
    </source>
</evidence>
<keyword evidence="3" id="KW-0998">Cell outer membrane</keyword>
<dbReference type="Pfam" id="PF00593">
    <property type="entry name" value="TonB_dep_Rec_b-barrel"/>
    <property type="match status" value="1"/>
</dbReference>
<dbReference type="InterPro" id="IPR037066">
    <property type="entry name" value="Plug_dom_sf"/>
</dbReference>
<dbReference type="InterPro" id="IPR036942">
    <property type="entry name" value="Beta-barrel_TonB_sf"/>
</dbReference>
<evidence type="ECO:0000259" key="5">
    <source>
        <dbReference type="Pfam" id="PF00593"/>
    </source>
</evidence>
<dbReference type="STRING" id="582402.Hbal_2670"/>
<dbReference type="Gene3D" id="2.170.130.10">
    <property type="entry name" value="TonB-dependent receptor, plug domain"/>
    <property type="match status" value="1"/>
</dbReference>
<keyword evidence="8" id="KW-1185">Reference proteome</keyword>
<dbReference type="eggNOG" id="COG4206">
    <property type="taxonomic scope" value="Bacteria"/>
</dbReference>
<evidence type="ECO:0000313" key="7">
    <source>
        <dbReference type="EMBL" id="ACT60344.1"/>
    </source>
</evidence>
<dbReference type="InterPro" id="IPR000531">
    <property type="entry name" value="Beta-barrel_TonB"/>
</dbReference>
<dbReference type="Pfam" id="PF07715">
    <property type="entry name" value="Plug"/>
    <property type="match status" value="1"/>
</dbReference>
<feature type="domain" description="TonB-dependent receptor-like beta-barrel" evidence="5">
    <location>
        <begin position="476"/>
        <end position="1022"/>
    </location>
</feature>
<dbReference type="Gene3D" id="2.40.170.20">
    <property type="entry name" value="TonB-dependent receptor, beta-barrel domain"/>
    <property type="match status" value="1"/>
</dbReference>
<comment type="similarity">
    <text evidence="4">Belongs to the TonB-dependent receptor family.</text>
</comment>
<dbReference type="EMBL" id="CP001678">
    <property type="protein sequence ID" value="ACT60344.1"/>
    <property type="molecule type" value="Genomic_DNA"/>
</dbReference>
<proteinExistence type="inferred from homology"/>
<comment type="subcellular location">
    <subcellularLocation>
        <location evidence="1 4">Cell outer membrane</location>
    </subcellularLocation>
</comment>
<protein>
    <submittedName>
        <fullName evidence="7">TonB-dependent receptor</fullName>
    </submittedName>
</protein>
<keyword evidence="2 4" id="KW-0472">Membrane</keyword>
<reference evidence="8" key="1">
    <citation type="journal article" date="2011" name="J. Bacteriol.">
        <title>Genome sequences of eight morphologically diverse alphaproteobacteria.</title>
        <authorList>
            <consortium name="US DOE Joint Genome Institute"/>
            <person name="Brown P.J."/>
            <person name="Kysela D.T."/>
            <person name="Buechlein A."/>
            <person name="Hemmerich C."/>
            <person name="Brun Y.V."/>
        </authorList>
    </citation>
    <scope>NUCLEOTIDE SEQUENCE [LARGE SCALE GENOMIC DNA]</scope>
    <source>
        <strain evidence="8">ATCC 49814 / DSM 5838 / IFAM 1418</strain>
    </source>
</reference>
<evidence type="ECO:0000256" key="4">
    <source>
        <dbReference type="RuleBase" id="RU003357"/>
    </source>
</evidence>
<dbReference type="HOGENOM" id="CLU_010745_0_0_5"/>
<keyword evidence="7" id="KW-0675">Receptor</keyword>
<dbReference type="Proteomes" id="UP000002745">
    <property type="component" value="Chromosome"/>
</dbReference>
<sequence>MLQAGIVAYLLQSHRFRAANKYKKTIDNLLAWIIKGNQKAKKQATQLPQGIMMSQSIFLKSMFSTCATIAMLPTVLSPLAVAQTATTDEVVETTKMETVTITSSRIKRSVASTPSPITSITPEVFSDRGYSTASDLLNDLTALAPQLNQADGSGDASGSGQQYPDIFGLGAGRTLTLVNNRRFVTTSSGLGESQVDANIIPTGLIKRVDVVQAGGAAVYGSDAIAGVVNYILKDDYDGLELDLQYGDTEQGNYEQTSYRLTAGKNFDDNRGNIAINIEGSTSPIARFSDFDASNRSRITLANPLDTGPNDGIPSVAEILPAYFWNFNGNGVVYNTPAPLTFFQTNIDGSPIQFGSDGGLTSYDPGNVVGIPFAEGGQGTRYSDLVGLRTGVDRITANLIGHYDIASNIRLNGEFLYSKTDAESIGQGYVRSVLNQADPFYGAIPFFATNAFLTDENVADLSAANPAFGFGAPMWLSRHFYDDLAPSNLTKNETNTARLMLGLEGDFDAGDRNFYWEISGSYAEVSGSEKAWGVDFAKFNKAINAVDDGTGTAVCSVNADSDSTNDDASCVALNPFGAGNISSAASQYVSVMTGNTYENEQMGLLATIGTQIIDLPAGPIDAVLAYEHRHEHARYTPLEANLLGLVDTGTPQEATSGSYGTNEFSIETLVPIVSPEMSIPGIHALELDGTYRYVENSIAGKESVWSAGLRWEILDGITARATKSRNFRAPSLEQLFAPTSVALSSIGNDPCDSDNINAGPNPALRRANCEAEWAANPQYANLDTFQDYSENFTYASITSGGNAELQNEVSDTTTYGIVFDNFLVSGLSLSVDRIEIDLEDGLSAFTTEDFMAACYDSVGQTADVCSAFTRLQASTDSTIQAGSVISGRTTTFNAGQVVFRGEVYYANYSFDLTDIAKSLSGEFSFGVEATHVSDYSTSVTGTTFVSTDGTVDQPDWSARIDAGYVNGPFRATYKMSYLDSVLAEEGATIENNPNHLISSNYTHDLSAAYELQNGLTVRAGVKNMFDEAPSYPSLSYGDILGRRYFVGLNYMF</sequence>
<accession>C6XPS9</accession>
<dbReference type="SUPFAM" id="SSF56935">
    <property type="entry name" value="Porins"/>
    <property type="match status" value="1"/>
</dbReference>
<dbReference type="InterPro" id="IPR012910">
    <property type="entry name" value="Plug_dom"/>
</dbReference>
<dbReference type="eggNOG" id="COG1629">
    <property type="taxonomic scope" value="Bacteria"/>
</dbReference>
<dbReference type="AlphaFoldDB" id="C6XPS9"/>
<name>C6XPS9_HIRBI</name>
<evidence type="ECO:0000259" key="6">
    <source>
        <dbReference type="Pfam" id="PF07715"/>
    </source>
</evidence>
<dbReference type="GO" id="GO:0009279">
    <property type="term" value="C:cell outer membrane"/>
    <property type="evidence" value="ECO:0007669"/>
    <property type="project" value="UniProtKB-SubCell"/>
</dbReference>
<gene>
    <name evidence="7" type="ordered locus">Hbal_2670</name>
</gene>
<evidence type="ECO:0000256" key="1">
    <source>
        <dbReference type="ARBA" id="ARBA00004442"/>
    </source>
</evidence>
<evidence type="ECO:0000256" key="3">
    <source>
        <dbReference type="ARBA" id="ARBA00023237"/>
    </source>
</evidence>